<dbReference type="Ensembl" id="ENSXETT00000122892">
    <property type="protein sequence ID" value="ENSXETP00000102050"/>
    <property type="gene ID" value="ENSXETG00000045787"/>
</dbReference>
<dbReference type="PROSITE" id="PS50835">
    <property type="entry name" value="IG_LIKE"/>
    <property type="match status" value="3"/>
</dbReference>
<evidence type="ECO:0000259" key="3">
    <source>
        <dbReference type="PROSITE" id="PS50835"/>
    </source>
</evidence>
<feature type="domain" description="Ig-like" evidence="3">
    <location>
        <begin position="253"/>
        <end position="323"/>
    </location>
</feature>
<evidence type="ECO:0000313" key="4">
    <source>
        <dbReference type="Ensembl" id="ENSXETP00000102050"/>
    </source>
</evidence>
<keyword evidence="2" id="KW-0812">Transmembrane</keyword>
<dbReference type="InterPro" id="IPR007110">
    <property type="entry name" value="Ig-like_dom"/>
</dbReference>
<name>A0A803J2L1_XENTR</name>
<evidence type="ECO:0000256" key="2">
    <source>
        <dbReference type="SAM" id="Phobius"/>
    </source>
</evidence>
<protein>
    <recommendedName>
        <fullName evidence="3">Ig-like domain-containing protein</fullName>
    </recommendedName>
</protein>
<feature type="compositionally biased region" description="Basic and acidic residues" evidence="1">
    <location>
        <begin position="524"/>
        <end position="538"/>
    </location>
</feature>
<sequence>MEQSPSVMERDDSSETVWAMRINFHTICFLLLLKESLGQQKLKLFSFPETMPALRGSCVEIPCIIHDPARANVKWYMYDGDRHHVIVDIDNASSVLSHYKHRASLVQSTELNCTLRIDNVRAGDGKYYYPGLDNVTAYHLNQGMVKINVIRFPSQTSLTKPQEIAEGTLADVTCSVKHTCASRPPKFKWNKETYFIDPKSTPQSTENPEITASSEIKMFPKDWDDGTQIQCQVTFPNGQISWRFLPIRVKYPPKNTTVAIVGDPDIQEGDNVTLSCISKAYPDIRTYLWFKGMGPGGPAGEGLEITLRNVTWPTEPYFCTAENPQGKGKSPPMDIPVKYAAKGVKIIKYENRDGSTELQCQVSSSNPAVTHFTWLRDQIPLITQNNPSLLLNNSEINSGEYECIAHNLIGNASSDGKISIVMKVEIPNDTEGDSELPSATSSLYGIIALLPILLILFFILRRLKIKWCPFNQGRTNEGTQCSEPIYLEIKEKGTTAEYSDFKGSQSTDNPYTPLHLQDKQPYGEIKDSRPEDNRKENLTYDEIQGSQSTDNPYTPLHLQDKQPYGEIKTGTPEQNDPK</sequence>
<dbReference type="InterPro" id="IPR003599">
    <property type="entry name" value="Ig_sub"/>
</dbReference>
<dbReference type="InParanoid" id="A0A803J2L1"/>
<feature type="region of interest" description="Disordered" evidence="1">
    <location>
        <begin position="499"/>
        <end position="578"/>
    </location>
</feature>
<dbReference type="PANTHER" id="PTHR46484:SF1">
    <property type="entry name" value="SCHWANN CELL MYELIN PROTEIN-RELATED"/>
    <property type="match status" value="1"/>
</dbReference>
<feature type="transmembrane region" description="Helical" evidence="2">
    <location>
        <begin position="443"/>
        <end position="460"/>
    </location>
</feature>
<dbReference type="SUPFAM" id="SSF48726">
    <property type="entry name" value="Immunoglobulin"/>
    <property type="match status" value="4"/>
</dbReference>
<feature type="domain" description="Ig-like" evidence="3">
    <location>
        <begin position="336"/>
        <end position="419"/>
    </location>
</feature>
<dbReference type="SMART" id="SM00408">
    <property type="entry name" value="IGc2"/>
    <property type="match status" value="2"/>
</dbReference>
<organism evidence="4">
    <name type="scientific">Xenopus tropicalis</name>
    <name type="common">Western clawed frog</name>
    <name type="synonym">Silurana tropicalis</name>
    <dbReference type="NCBI Taxonomy" id="8364"/>
    <lineage>
        <taxon>Eukaryota</taxon>
        <taxon>Metazoa</taxon>
        <taxon>Chordata</taxon>
        <taxon>Craniata</taxon>
        <taxon>Vertebrata</taxon>
        <taxon>Euteleostomi</taxon>
        <taxon>Amphibia</taxon>
        <taxon>Batrachia</taxon>
        <taxon>Anura</taxon>
        <taxon>Pipoidea</taxon>
        <taxon>Pipidae</taxon>
        <taxon>Xenopodinae</taxon>
        <taxon>Xenopus</taxon>
        <taxon>Silurana</taxon>
    </lineage>
</organism>
<keyword evidence="2" id="KW-0472">Membrane</keyword>
<dbReference type="InterPro" id="IPR003598">
    <property type="entry name" value="Ig_sub2"/>
</dbReference>
<reference evidence="4" key="2">
    <citation type="submission" date="2021-03" db="UniProtKB">
        <authorList>
            <consortium name="Ensembl"/>
        </authorList>
    </citation>
    <scope>IDENTIFICATION</scope>
</reference>
<dbReference type="InterPro" id="IPR013783">
    <property type="entry name" value="Ig-like_fold"/>
</dbReference>
<dbReference type="AlphaFoldDB" id="A0A803J2L1"/>
<dbReference type="InterPro" id="IPR036179">
    <property type="entry name" value="Ig-like_dom_sf"/>
</dbReference>
<proteinExistence type="predicted"/>
<feature type="domain" description="Ig-like" evidence="3">
    <location>
        <begin position="153"/>
        <end position="241"/>
    </location>
</feature>
<dbReference type="GeneTree" id="ENSGT01150000286924"/>
<dbReference type="Gene3D" id="2.60.40.10">
    <property type="entry name" value="Immunoglobulins"/>
    <property type="match status" value="4"/>
</dbReference>
<keyword evidence="2" id="KW-1133">Transmembrane helix</keyword>
<evidence type="ECO:0000256" key="1">
    <source>
        <dbReference type="SAM" id="MobiDB-lite"/>
    </source>
</evidence>
<dbReference type="PANTHER" id="PTHR46484">
    <property type="entry name" value="SI:CH211-171H4.5-RELATED"/>
    <property type="match status" value="1"/>
</dbReference>
<dbReference type="SMART" id="SM00409">
    <property type="entry name" value="IG"/>
    <property type="match status" value="4"/>
</dbReference>
<accession>A0A803J2L1</accession>
<dbReference type="Ensembl" id="ENSXETT00000114502">
    <property type="protein sequence ID" value="ENSXETP00000111215"/>
    <property type="gene ID" value="ENSXETG00000045787"/>
</dbReference>
<reference evidence="4" key="1">
    <citation type="journal article" date="2010" name="Science">
        <title>The genome of the Western clawed frog Xenopus tropicalis.</title>
        <authorList>
            <person name="Hellsten U."/>
            <person name="Harland R.M."/>
            <person name="Gilchrist M.J."/>
            <person name="Hendrix D."/>
            <person name="Jurka J."/>
            <person name="Kapitonov V."/>
            <person name="Ovcharenko I."/>
            <person name="Putnam N.H."/>
            <person name="Shu S."/>
            <person name="Taher L."/>
            <person name="Blitz I.L."/>
            <person name="Blumberg B."/>
            <person name="Dichmann D.S."/>
            <person name="Dubchak I."/>
            <person name="Amaya E."/>
            <person name="Detter J.C."/>
            <person name="Fletcher R."/>
            <person name="Gerhard D.S."/>
            <person name="Goodstein D."/>
            <person name="Graves T."/>
            <person name="Grigoriev I.V."/>
            <person name="Grimwood J."/>
            <person name="Kawashima T."/>
            <person name="Lindquist E."/>
            <person name="Lucas S.M."/>
            <person name="Mead P.E."/>
            <person name="Mitros T."/>
            <person name="Ogino H."/>
            <person name="Ohta Y."/>
            <person name="Poliakov A.V."/>
            <person name="Pollet N."/>
            <person name="Robert J."/>
            <person name="Salamov A."/>
            <person name="Sater A.K."/>
            <person name="Schmutz J."/>
            <person name="Terry A."/>
            <person name="Vize P.D."/>
            <person name="Warren W.C."/>
            <person name="Wells D."/>
            <person name="Wills A."/>
            <person name="Wilson R.K."/>
            <person name="Zimmerman L.B."/>
            <person name="Zorn A.M."/>
            <person name="Grainger R."/>
            <person name="Grammer T."/>
            <person name="Khokha M.K."/>
            <person name="Richardson P.M."/>
            <person name="Rokhsar D.S."/>
        </authorList>
    </citation>
    <scope>NUCLEOTIDE SEQUENCE [LARGE SCALE GENOMIC DNA]</scope>
    <source>
        <strain evidence="4">Nigerian</strain>
    </source>
</reference>
<dbReference type="Ensembl" id="ENSXETT00000109581">
    <property type="protein sequence ID" value="ENSXETP00000107957"/>
    <property type="gene ID" value="ENSXETG00000045787"/>
</dbReference>